<reference evidence="2 3" key="1">
    <citation type="submission" date="2020-04" db="EMBL/GenBank/DDBJ databases">
        <authorList>
            <person name="De Canck E."/>
        </authorList>
    </citation>
    <scope>NUCLEOTIDE SEQUENCE [LARGE SCALE GENOMIC DNA]</scope>
    <source>
        <strain evidence="2 3">LMG 28688</strain>
    </source>
</reference>
<sequence>MMEKTKMWNIPNPGNTGVRTRNTAIAIALMISLAACGGGSGDNSSVATNSPGSETIADDSNTTPPTPSTNASFFDSIFLKDTGAGYYQFDMRPTGQGMAGPLPASTGFGRTQYYVNADSDSNFSMASSVIAGNFKRQYATHVYITAEGAFTSQHTPDTDIGANSKIFAKLPQGYELGMQGMSTPLYSVSVNATDVSGQPLSDVLQKDENAYPTGLYLLRDDSTAMPHGAQIYQVPQAVINTYLWLSLSNYQSTETLEQTQARTGGVIQTLGGYRYLIDSSNGRGCNIEYNGTVYSGVLYQAGDRYSAVGAGYNRIAADFIAQRLVAAQGQ</sequence>
<keyword evidence="3" id="KW-1185">Reference proteome</keyword>
<feature type="compositionally biased region" description="Polar residues" evidence="1">
    <location>
        <begin position="42"/>
        <end position="53"/>
    </location>
</feature>
<evidence type="ECO:0000313" key="2">
    <source>
        <dbReference type="EMBL" id="CAB3802164.1"/>
    </source>
</evidence>
<proteinExistence type="predicted"/>
<dbReference type="AlphaFoldDB" id="A0A6J5GJY3"/>
<feature type="region of interest" description="Disordered" evidence="1">
    <location>
        <begin position="41"/>
        <end position="69"/>
    </location>
</feature>
<protein>
    <submittedName>
        <fullName evidence="2">Uncharacterized protein</fullName>
    </submittedName>
</protein>
<accession>A0A6J5GJY3</accession>
<name>A0A6J5GJY3_9BURK</name>
<evidence type="ECO:0000256" key="1">
    <source>
        <dbReference type="SAM" id="MobiDB-lite"/>
    </source>
</evidence>
<gene>
    <name evidence="2" type="ORF">LMG28688_05520</name>
</gene>
<dbReference type="EMBL" id="CADIKL010000036">
    <property type="protein sequence ID" value="CAB3802164.1"/>
    <property type="molecule type" value="Genomic_DNA"/>
</dbReference>
<dbReference type="Proteomes" id="UP000494119">
    <property type="component" value="Unassembled WGS sequence"/>
</dbReference>
<feature type="compositionally biased region" description="Low complexity" evidence="1">
    <location>
        <begin position="58"/>
        <end position="69"/>
    </location>
</feature>
<organism evidence="2 3">
    <name type="scientific">Paraburkholderia caffeinitolerans</name>
    <dbReference type="NCBI Taxonomy" id="1723730"/>
    <lineage>
        <taxon>Bacteria</taxon>
        <taxon>Pseudomonadati</taxon>
        <taxon>Pseudomonadota</taxon>
        <taxon>Betaproteobacteria</taxon>
        <taxon>Burkholderiales</taxon>
        <taxon>Burkholderiaceae</taxon>
        <taxon>Paraburkholderia</taxon>
    </lineage>
</organism>
<dbReference type="RefSeq" id="WP_227875515.1">
    <property type="nucleotide sequence ID" value="NZ_CADIKL010000036.1"/>
</dbReference>
<evidence type="ECO:0000313" key="3">
    <source>
        <dbReference type="Proteomes" id="UP000494119"/>
    </source>
</evidence>